<dbReference type="EMBL" id="UINC01049648">
    <property type="protein sequence ID" value="SVB61680.1"/>
    <property type="molecule type" value="Genomic_DNA"/>
</dbReference>
<name>A0A382FFD5_9ZZZZ</name>
<feature type="non-terminal residue" evidence="2">
    <location>
        <position position="1"/>
    </location>
</feature>
<feature type="region of interest" description="Disordered" evidence="1">
    <location>
        <begin position="113"/>
        <end position="148"/>
    </location>
</feature>
<gene>
    <name evidence="2" type="ORF">METZ01_LOCUS214534</name>
</gene>
<accession>A0A382FFD5</accession>
<sequence>DGTNSYIANATGALKLATETSGIAVTIGHTTSETTIADNLTTTGNTSVGGTLGVTGASTVAAITASGTATLNGAVVLGNASDDTQTTTGITTHTGQYNIDNLRLDGNAITSTDTNGNVSISPNGSGTIDVDSSRITSLTDPSGAQDAATKSYVDAVKTGLDVKNSVTMATTADLSYTYSNGSSGVGATLTASGNGAVTIDGIATATTSERVLVKDQDDAEENGIYYVSTASGVSATLVLTRATDADTATEFNGGAFTFVGKGSTNADSGWVMTQDSAITFGTTEIEWAQFSGAGQITAGSALTKSGNTLNVAVDDKTVEVSSDALRIKAVTATAVGDVLVGIASNGGYTSLAKPSATGVTPYTYLLSMNTSGAAVWTDTIDGGTFS</sequence>
<evidence type="ECO:0000313" key="2">
    <source>
        <dbReference type="EMBL" id="SVB61680.1"/>
    </source>
</evidence>
<organism evidence="2">
    <name type="scientific">marine metagenome</name>
    <dbReference type="NCBI Taxonomy" id="408172"/>
    <lineage>
        <taxon>unclassified sequences</taxon>
        <taxon>metagenomes</taxon>
        <taxon>ecological metagenomes</taxon>
    </lineage>
</organism>
<reference evidence="2" key="1">
    <citation type="submission" date="2018-05" db="EMBL/GenBank/DDBJ databases">
        <authorList>
            <person name="Lanie J.A."/>
            <person name="Ng W.-L."/>
            <person name="Kazmierczak K.M."/>
            <person name="Andrzejewski T.M."/>
            <person name="Davidsen T.M."/>
            <person name="Wayne K.J."/>
            <person name="Tettelin H."/>
            <person name="Glass J.I."/>
            <person name="Rusch D."/>
            <person name="Podicherti R."/>
            <person name="Tsui H.-C.T."/>
            <person name="Winkler M.E."/>
        </authorList>
    </citation>
    <scope>NUCLEOTIDE SEQUENCE</scope>
</reference>
<dbReference type="AlphaFoldDB" id="A0A382FFD5"/>
<protein>
    <submittedName>
        <fullName evidence="2">Uncharacterized protein</fullName>
    </submittedName>
</protein>
<feature type="compositionally biased region" description="Polar residues" evidence="1">
    <location>
        <begin position="133"/>
        <end position="142"/>
    </location>
</feature>
<proteinExistence type="predicted"/>
<evidence type="ECO:0000256" key="1">
    <source>
        <dbReference type="SAM" id="MobiDB-lite"/>
    </source>
</evidence>
<feature type="compositionally biased region" description="Polar residues" evidence="1">
    <location>
        <begin position="113"/>
        <end position="126"/>
    </location>
</feature>